<name>A0A226I641_9FLAO</name>
<reference evidence="1 2" key="1">
    <citation type="submission" date="2016-11" db="EMBL/GenBank/DDBJ databases">
        <title>Whole genomes of Flavobacteriaceae.</title>
        <authorList>
            <person name="Stine C."/>
            <person name="Li C."/>
            <person name="Tadesse D."/>
        </authorList>
    </citation>
    <scope>NUCLEOTIDE SEQUENCE [LARGE SCALE GENOMIC DNA]</scope>
    <source>
        <strain evidence="1 2">CCUG 59446</strain>
    </source>
</reference>
<gene>
    <name evidence="1" type="ORF">B0A75_04760</name>
</gene>
<protein>
    <submittedName>
        <fullName evidence="1">Uncharacterized protein</fullName>
    </submittedName>
</protein>
<comment type="caution">
    <text evidence="1">The sequence shown here is derived from an EMBL/GenBank/DDBJ whole genome shotgun (WGS) entry which is preliminary data.</text>
</comment>
<sequence length="87" mass="9592">MEINLNANFVGLDGKQMENNNMGQLVAQLLSQSTTGDSLKFWDWAVKLNAGKKLDLDPSDHQTLKSFIESCSTIIVLAKAQILAKIK</sequence>
<dbReference type="Proteomes" id="UP000198336">
    <property type="component" value="Unassembled WGS sequence"/>
</dbReference>
<accession>A0A226I641</accession>
<keyword evidence="2" id="KW-1185">Reference proteome</keyword>
<evidence type="ECO:0000313" key="2">
    <source>
        <dbReference type="Proteomes" id="UP000198336"/>
    </source>
</evidence>
<organism evidence="1 2">
    <name type="scientific">Flavobacterium oncorhynchi</name>
    <dbReference type="NCBI Taxonomy" id="728056"/>
    <lineage>
        <taxon>Bacteria</taxon>
        <taxon>Pseudomonadati</taxon>
        <taxon>Bacteroidota</taxon>
        <taxon>Flavobacteriia</taxon>
        <taxon>Flavobacteriales</taxon>
        <taxon>Flavobacteriaceae</taxon>
        <taxon>Flavobacterium</taxon>
    </lineage>
</organism>
<dbReference type="EMBL" id="MUHA01000006">
    <property type="protein sequence ID" value="OXB01756.1"/>
    <property type="molecule type" value="Genomic_DNA"/>
</dbReference>
<dbReference type="AlphaFoldDB" id="A0A226I641"/>
<proteinExistence type="predicted"/>
<evidence type="ECO:0000313" key="1">
    <source>
        <dbReference type="EMBL" id="OXB01756.1"/>
    </source>
</evidence>
<dbReference type="RefSeq" id="WP_089053149.1">
    <property type="nucleotide sequence ID" value="NZ_MUHA01000006.1"/>
</dbReference>